<evidence type="ECO:0000313" key="2">
    <source>
        <dbReference type="EMBL" id="KAK0387549.1"/>
    </source>
</evidence>
<keyword evidence="1" id="KW-0732">Signal</keyword>
<gene>
    <name evidence="2" type="ORF">NLU13_3795</name>
</gene>
<sequence>MRLSTLLLAASFGGFTSAAPSKEPAELAERSIEKRACFKKGRSFGPYKDLALNSAEFWCKSYYEGDYKKGKVYPKKDTLALANKPKLCIEFKIGLTGPNAPATKRLKWQECLSGFESEIRSCGKGGQTTYGNWYYRVDPNDC</sequence>
<organism evidence="2 3">
    <name type="scientific">Sarocladium strictum</name>
    <name type="common">Black bundle disease fungus</name>
    <name type="synonym">Acremonium strictum</name>
    <dbReference type="NCBI Taxonomy" id="5046"/>
    <lineage>
        <taxon>Eukaryota</taxon>
        <taxon>Fungi</taxon>
        <taxon>Dikarya</taxon>
        <taxon>Ascomycota</taxon>
        <taxon>Pezizomycotina</taxon>
        <taxon>Sordariomycetes</taxon>
        <taxon>Hypocreomycetidae</taxon>
        <taxon>Hypocreales</taxon>
        <taxon>Sarocladiaceae</taxon>
        <taxon>Sarocladium</taxon>
    </lineage>
</organism>
<reference evidence="2" key="1">
    <citation type="submission" date="2022-10" db="EMBL/GenBank/DDBJ databases">
        <title>Determination and structural analysis of whole genome sequence of Sarocladium strictum F4-1.</title>
        <authorList>
            <person name="Hu L."/>
            <person name="Jiang Y."/>
        </authorList>
    </citation>
    <scope>NUCLEOTIDE SEQUENCE</scope>
    <source>
        <strain evidence="2">F4-1</strain>
    </source>
</reference>
<dbReference type="Proteomes" id="UP001175261">
    <property type="component" value="Unassembled WGS sequence"/>
</dbReference>
<accession>A0AA39GJD9</accession>
<proteinExistence type="predicted"/>
<comment type="caution">
    <text evidence="2">The sequence shown here is derived from an EMBL/GenBank/DDBJ whole genome shotgun (WGS) entry which is preliminary data.</text>
</comment>
<feature type="signal peptide" evidence="1">
    <location>
        <begin position="1"/>
        <end position="18"/>
    </location>
</feature>
<evidence type="ECO:0000313" key="3">
    <source>
        <dbReference type="Proteomes" id="UP001175261"/>
    </source>
</evidence>
<dbReference type="EMBL" id="JAPDFR010000003">
    <property type="protein sequence ID" value="KAK0387549.1"/>
    <property type="molecule type" value="Genomic_DNA"/>
</dbReference>
<name>A0AA39GJD9_SARSR</name>
<dbReference type="AlphaFoldDB" id="A0AA39GJD9"/>
<evidence type="ECO:0000256" key="1">
    <source>
        <dbReference type="SAM" id="SignalP"/>
    </source>
</evidence>
<feature type="chain" id="PRO_5041364305" evidence="1">
    <location>
        <begin position="19"/>
        <end position="142"/>
    </location>
</feature>
<keyword evidence="3" id="KW-1185">Reference proteome</keyword>
<protein>
    <submittedName>
        <fullName evidence="2">Uncharacterized protein</fullName>
    </submittedName>
</protein>